<dbReference type="EMBL" id="CM001441">
    <property type="protein sequence ID" value="EHQ88233.1"/>
    <property type="molecule type" value="Genomic_DNA"/>
</dbReference>
<dbReference type="AlphaFoldDB" id="H5Y235"/>
<dbReference type="RefSeq" id="WP_007780344.1">
    <property type="nucleotide sequence ID" value="NZ_CM001441.1"/>
</dbReference>
<protein>
    <recommendedName>
        <fullName evidence="3">Zinc-ribbon domain-containing protein</fullName>
    </recommendedName>
</protein>
<dbReference type="Proteomes" id="UP000005104">
    <property type="component" value="Chromosome"/>
</dbReference>
<proteinExistence type="predicted"/>
<evidence type="ECO:0000313" key="2">
    <source>
        <dbReference type="Proteomes" id="UP000005104"/>
    </source>
</evidence>
<name>H5Y235_9FIRM</name>
<sequence>MDKVSRIEIQATKHSKVYAKIDGCKFSVGLISDINDIFPGHKPKDCKPFYEIESPVISSEMPESLYSLFAQRLETPTEWILGNELVGIDDKPYRVPTCPTCKEPTYGESKCPFCGQALTDHRRRSGREIVWERE</sequence>
<organism evidence="1 2">
    <name type="scientific">Desulfosporosinus youngiae DSM 17734</name>
    <dbReference type="NCBI Taxonomy" id="768710"/>
    <lineage>
        <taxon>Bacteria</taxon>
        <taxon>Bacillati</taxon>
        <taxon>Bacillota</taxon>
        <taxon>Clostridia</taxon>
        <taxon>Eubacteriales</taxon>
        <taxon>Desulfitobacteriaceae</taxon>
        <taxon>Desulfosporosinus</taxon>
    </lineage>
</organism>
<evidence type="ECO:0008006" key="3">
    <source>
        <dbReference type="Google" id="ProtNLM"/>
    </source>
</evidence>
<dbReference type="STRING" id="768710.DesyoDRAFT_1062"/>
<accession>H5Y235</accession>
<reference evidence="1 2" key="1">
    <citation type="submission" date="2011-11" db="EMBL/GenBank/DDBJ databases">
        <title>The Noncontiguous Finished genome of Desulfosporosinus youngiae DSM 17734.</title>
        <authorList>
            <consortium name="US DOE Joint Genome Institute (JGI-PGF)"/>
            <person name="Lucas S."/>
            <person name="Han J."/>
            <person name="Lapidus A."/>
            <person name="Cheng J.-F."/>
            <person name="Goodwin L."/>
            <person name="Pitluck S."/>
            <person name="Peters L."/>
            <person name="Ovchinnikova G."/>
            <person name="Lu M."/>
            <person name="Land M.L."/>
            <person name="Hauser L."/>
            <person name="Pester M."/>
            <person name="Spring S."/>
            <person name="Ollivier B."/>
            <person name="Rattei T."/>
            <person name="Klenk H.-P."/>
            <person name="Wagner M."/>
            <person name="Loy A."/>
            <person name="Woyke T.J."/>
        </authorList>
    </citation>
    <scope>NUCLEOTIDE SEQUENCE [LARGE SCALE GENOMIC DNA]</scope>
    <source>
        <strain evidence="1 2">DSM 17734</strain>
    </source>
</reference>
<dbReference type="HOGENOM" id="CLU_1892878_0_0_9"/>
<gene>
    <name evidence="1" type="ORF">DesyoDRAFT_1062</name>
</gene>
<keyword evidence="2" id="KW-1185">Reference proteome</keyword>
<evidence type="ECO:0000313" key="1">
    <source>
        <dbReference type="EMBL" id="EHQ88233.1"/>
    </source>
</evidence>